<dbReference type="AlphaFoldDB" id="A0A366MS15"/>
<organism evidence="1 2">
    <name type="scientific">Aliarcobacter vitoriensis</name>
    <dbReference type="NCBI Taxonomy" id="2011099"/>
    <lineage>
        <taxon>Bacteria</taxon>
        <taxon>Pseudomonadati</taxon>
        <taxon>Campylobacterota</taxon>
        <taxon>Epsilonproteobacteria</taxon>
        <taxon>Campylobacterales</taxon>
        <taxon>Arcobacteraceae</taxon>
        <taxon>Aliarcobacter</taxon>
    </lineage>
</organism>
<dbReference type="Proteomes" id="UP000252669">
    <property type="component" value="Unassembled WGS sequence"/>
</dbReference>
<gene>
    <name evidence="1" type="ORF">CRU91_09240</name>
</gene>
<dbReference type="RefSeq" id="WP_113894945.1">
    <property type="nucleotide sequence ID" value="NZ_JANJGA010000015.1"/>
</dbReference>
<protein>
    <submittedName>
        <fullName evidence="1">Uncharacterized protein</fullName>
    </submittedName>
</protein>
<sequence length="76" mass="9301">MKSIAWYVLKDKIFKLEEKISLLKNFLYQTKEHILELEDRHTTSSRKDDLKKYAKWLNRKILILKLRKVKNEHTNS</sequence>
<evidence type="ECO:0000313" key="2">
    <source>
        <dbReference type="Proteomes" id="UP000252669"/>
    </source>
</evidence>
<comment type="caution">
    <text evidence="1">The sequence shown here is derived from an EMBL/GenBank/DDBJ whole genome shotgun (WGS) entry which is preliminary data.</text>
</comment>
<dbReference type="EMBL" id="PDKB01000016">
    <property type="protein sequence ID" value="RBQ28394.1"/>
    <property type="molecule type" value="Genomic_DNA"/>
</dbReference>
<proteinExistence type="predicted"/>
<reference evidence="1 2" key="1">
    <citation type="submission" date="2017-10" db="EMBL/GenBank/DDBJ databases">
        <title>Genomics of the genus Arcobacter.</title>
        <authorList>
            <person name="Perez-Cataluna A."/>
            <person name="Figueras M.J."/>
        </authorList>
    </citation>
    <scope>NUCLEOTIDE SEQUENCE [LARGE SCALE GENOMIC DNA]</scope>
    <source>
        <strain evidence="1 2">CECT 9230</strain>
    </source>
</reference>
<accession>A0A366MS15</accession>
<name>A0A366MS15_9BACT</name>
<evidence type="ECO:0000313" key="1">
    <source>
        <dbReference type="EMBL" id="RBQ28394.1"/>
    </source>
</evidence>
<keyword evidence="2" id="KW-1185">Reference proteome</keyword>